<organism evidence="16 17">
    <name type="scientific">Methylovorus glucosotrophus (strain SIP3-4)</name>
    <dbReference type="NCBI Taxonomy" id="582744"/>
    <lineage>
        <taxon>Bacteria</taxon>
        <taxon>Pseudomonadati</taxon>
        <taxon>Pseudomonadota</taxon>
        <taxon>Betaproteobacteria</taxon>
        <taxon>Nitrosomonadales</taxon>
        <taxon>Methylophilaceae</taxon>
        <taxon>Methylovorus</taxon>
    </lineage>
</organism>
<dbReference type="InterPro" id="IPR000531">
    <property type="entry name" value="Beta-barrel_TonB"/>
</dbReference>
<dbReference type="Gene3D" id="2.170.130.10">
    <property type="entry name" value="TonB-dependent receptor, plug domain"/>
    <property type="match status" value="1"/>
</dbReference>
<dbReference type="GO" id="GO:0009279">
    <property type="term" value="C:cell outer membrane"/>
    <property type="evidence" value="ECO:0007669"/>
    <property type="project" value="UniProtKB-SubCell"/>
</dbReference>
<evidence type="ECO:0000259" key="15">
    <source>
        <dbReference type="Pfam" id="PF07715"/>
    </source>
</evidence>
<dbReference type="EMBL" id="CP001674">
    <property type="protein sequence ID" value="ACT50176.1"/>
    <property type="molecule type" value="Genomic_DNA"/>
</dbReference>
<evidence type="ECO:0000313" key="16">
    <source>
        <dbReference type="EMBL" id="ACT50176.1"/>
    </source>
</evidence>
<dbReference type="HOGENOM" id="CLU_008287_18_0_4"/>
<dbReference type="KEGG" id="mei:Msip34_0928"/>
<dbReference type="InterPro" id="IPR037066">
    <property type="entry name" value="Plug_dom_sf"/>
</dbReference>
<evidence type="ECO:0000256" key="12">
    <source>
        <dbReference type="RuleBase" id="RU003357"/>
    </source>
</evidence>
<dbReference type="Gene3D" id="2.40.170.20">
    <property type="entry name" value="TonB-dependent receptor, beta-barrel domain"/>
    <property type="match status" value="1"/>
</dbReference>
<keyword evidence="6 13" id="KW-0732">Signal</keyword>
<gene>
    <name evidence="16" type="ordered locus">Msip34_0928</name>
</gene>
<proteinExistence type="inferred from homology"/>
<evidence type="ECO:0000259" key="14">
    <source>
        <dbReference type="Pfam" id="PF00593"/>
    </source>
</evidence>
<dbReference type="PROSITE" id="PS52016">
    <property type="entry name" value="TONB_DEPENDENT_REC_3"/>
    <property type="match status" value="1"/>
</dbReference>
<dbReference type="Pfam" id="PF07715">
    <property type="entry name" value="Plug"/>
    <property type="match status" value="1"/>
</dbReference>
<dbReference type="InterPro" id="IPR036942">
    <property type="entry name" value="Beta-barrel_TonB_sf"/>
</dbReference>
<dbReference type="AlphaFoldDB" id="C6XCA1"/>
<dbReference type="GO" id="GO:0015344">
    <property type="term" value="F:siderophore uptake transmembrane transporter activity"/>
    <property type="evidence" value="ECO:0007669"/>
    <property type="project" value="TreeGrafter"/>
</dbReference>
<keyword evidence="3 11" id="KW-0813">Transport</keyword>
<comment type="subcellular location">
    <subcellularLocation>
        <location evidence="1 11">Cell outer membrane</location>
        <topology evidence="1 11">Multi-pass membrane protein</topology>
    </subcellularLocation>
</comment>
<reference evidence="17" key="1">
    <citation type="submission" date="2009-07" db="EMBL/GenBank/DDBJ databases">
        <title>Complete sequence of chromosome of Methylovorus sp. SIP3-4.</title>
        <authorList>
            <person name="Lucas S."/>
            <person name="Copeland A."/>
            <person name="Lapidus A."/>
            <person name="Glavina del Rio T."/>
            <person name="Tice H."/>
            <person name="Bruce D."/>
            <person name="Goodwin L."/>
            <person name="Pitluck S."/>
            <person name="Clum A."/>
            <person name="Larimer F."/>
            <person name="Land M."/>
            <person name="Hauser L."/>
            <person name="Kyrpides N."/>
            <person name="Mikhailova N."/>
            <person name="Kayluzhnaya M."/>
            <person name="Chistoserdova L."/>
        </authorList>
    </citation>
    <scope>NUCLEOTIDE SEQUENCE [LARGE SCALE GENOMIC DNA]</scope>
    <source>
        <strain evidence="17">SIP3-4</strain>
    </source>
</reference>
<feature type="signal peptide" evidence="13">
    <location>
        <begin position="1"/>
        <end position="27"/>
    </location>
</feature>
<evidence type="ECO:0000256" key="4">
    <source>
        <dbReference type="ARBA" id="ARBA00022452"/>
    </source>
</evidence>
<dbReference type="Proteomes" id="UP000002743">
    <property type="component" value="Chromosome"/>
</dbReference>
<evidence type="ECO:0000256" key="1">
    <source>
        <dbReference type="ARBA" id="ARBA00004571"/>
    </source>
</evidence>
<dbReference type="GO" id="GO:0044718">
    <property type="term" value="P:siderophore transmembrane transport"/>
    <property type="evidence" value="ECO:0007669"/>
    <property type="project" value="TreeGrafter"/>
</dbReference>
<dbReference type="STRING" id="582744.Msip34_0928"/>
<dbReference type="RefSeq" id="WP_015829715.1">
    <property type="nucleotide sequence ID" value="NC_012969.1"/>
</dbReference>
<dbReference type="CDD" id="cd01347">
    <property type="entry name" value="ligand_gated_channel"/>
    <property type="match status" value="1"/>
</dbReference>
<feature type="chain" id="PRO_5002972602" evidence="13">
    <location>
        <begin position="28"/>
        <end position="650"/>
    </location>
</feature>
<keyword evidence="7 12" id="KW-0798">TonB box</keyword>
<dbReference type="PANTHER" id="PTHR30069">
    <property type="entry name" value="TONB-DEPENDENT OUTER MEMBRANE RECEPTOR"/>
    <property type="match status" value="1"/>
</dbReference>
<evidence type="ECO:0000256" key="10">
    <source>
        <dbReference type="ARBA" id="ARBA00023237"/>
    </source>
</evidence>
<feature type="domain" description="TonB-dependent receptor-like beta-barrel" evidence="14">
    <location>
        <begin position="251"/>
        <end position="616"/>
    </location>
</feature>
<evidence type="ECO:0000256" key="11">
    <source>
        <dbReference type="PROSITE-ProRule" id="PRU01360"/>
    </source>
</evidence>
<dbReference type="InterPro" id="IPR039426">
    <property type="entry name" value="TonB-dep_rcpt-like"/>
</dbReference>
<feature type="domain" description="TonB-dependent receptor plug" evidence="15">
    <location>
        <begin position="55"/>
        <end position="164"/>
    </location>
</feature>
<evidence type="ECO:0000256" key="3">
    <source>
        <dbReference type="ARBA" id="ARBA00022448"/>
    </source>
</evidence>
<evidence type="ECO:0000256" key="8">
    <source>
        <dbReference type="ARBA" id="ARBA00023136"/>
    </source>
</evidence>
<evidence type="ECO:0000256" key="7">
    <source>
        <dbReference type="ARBA" id="ARBA00023077"/>
    </source>
</evidence>
<evidence type="ECO:0000256" key="6">
    <source>
        <dbReference type="ARBA" id="ARBA00022729"/>
    </source>
</evidence>
<keyword evidence="9 16" id="KW-0675">Receptor</keyword>
<evidence type="ECO:0000256" key="2">
    <source>
        <dbReference type="ARBA" id="ARBA00009810"/>
    </source>
</evidence>
<dbReference type="PANTHER" id="PTHR30069:SF29">
    <property type="entry name" value="HEMOGLOBIN AND HEMOGLOBIN-HAPTOGLOBIN-BINDING PROTEIN 1-RELATED"/>
    <property type="match status" value="1"/>
</dbReference>
<keyword evidence="5 11" id="KW-0812">Transmembrane</keyword>
<reference evidence="16 17" key="2">
    <citation type="journal article" date="2011" name="J. Bacteriol.">
        <title>Genomes of three methylotrophs from a single niche uncover genetic and metabolic divergence of Methylophilaceae.</title>
        <authorList>
            <person name="Lapidus A."/>
            <person name="Clum A."/>
            <person name="Labutti K."/>
            <person name="Kaluzhnaya M.G."/>
            <person name="Lim S."/>
            <person name="Beck D.A."/>
            <person name="Glavina Del Rio T."/>
            <person name="Nolan M."/>
            <person name="Mavromatis K."/>
            <person name="Huntemann M."/>
            <person name="Lucas S."/>
            <person name="Lidstrom M.E."/>
            <person name="Ivanova N."/>
            <person name="Chistoserdova L."/>
        </authorList>
    </citation>
    <scope>NUCLEOTIDE SEQUENCE [LARGE SCALE GENOMIC DNA]</scope>
    <source>
        <strain evidence="16 17">SIP3-4</strain>
    </source>
</reference>
<dbReference type="Pfam" id="PF00593">
    <property type="entry name" value="TonB_dep_Rec_b-barrel"/>
    <property type="match status" value="1"/>
</dbReference>
<keyword evidence="4 11" id="KW-1134">Transmembrane beta strand</keyword>
<name>C6XCA1_METGS</name>
<evidence type="ECO:0000313" key="17">
    <source>
        <dbReference type="Proteomes" id="UP000002743"/>
    </source>
</evidence>
<keyword evidence="10 11" id="KW-0998">Cell outer membrane</keyword>
<keyword evidence="8 11" id="KW-0472">Membrane</keyword>
<evidence type="ECO:0000256" key="5">
    <source>
        <dbReference type="ARBA" id="ARBA00022692"/>
    </source>
</evidence>
<comment type="similarity">
    <text evidence="2 11 12">Belongs to the TonB-dependent receptor family.</text>
</comment>
<keyword evidence="17" id="KW-1185">Reference proteome</keyword>
<evidence type="ECO:0000256" key="13">
    <source>
        <dbReference type="SAM" id="SignalP"/>
    </source>
</evidence>
<accession>C6XCA1</accession>
<dbReference type="eggNOG" id="COG4206">
    <property type="taxonomic scope" value="Bacteria"/>
</dbReference>
<dbReference type="SUPFAM" id="SSF56935">
    <property type="entry name" value="Porins"/>
    <property type="match status" value="1"/>
</dbReference>
<sequence length="650" mass="73144" precursor="true">MHILISSRSLMACLLGSLAVLPGPALAVGDITDIPLEQLVETDVQTAASISQQISQSSSAVSIVTAEDIKLFGYRTLADILASMRGLQVSNDRQYDYMGGRGFGRTGDYPGRVMLLIDGFQANDNLYNSAYLGQDGLLDTELIERVEYVSGPGSVTYGNGAFYGIINIITKTGQQFDGTQVSTEFSSYQGRKQRITYGKVLDNGADVLMSASTFYSAGQNLYFKEFASGGSDGVARDLDGERNRRYFIKGSYEQWSLEGGYVSRYKDDPTAAYSADFNAKPSSLGDASGFLNLKYDDTLSPVLKMSLRTYYGQYRNAGRYMYDGELFSERGIGRWWGTDIKFVDTRFSGHRLLMGAEYRQDYQQDFELPTGTLHRQTQTVSSYIQDEYSVSPRLTLNYGARLDLGNDHLHQVSPRAGLAYELSGMTTLKASYSTAFRRPNVYEKYYSDRSIQRENPDLKNELVKAYELVLEHRPLPNIRILSSLYHYQTQRRIGETYVNGNTLQYFNWPDSHARGADIELEQHWDNGAYMRASYAWQDNRDDSGKQMINSPRHMAKSSVSYPLLGPRLNSGLEVLYMGQRPDDSRATLPSYTLVNLTLVSRQVIPNLEVSASLKNLLDRDYAVAASSYMLPDRIAQNGRTFWLQCIYDFK</sequence>
<dbReference type="InterPro" id="IPR012910">
    <property type="entry name" value="Plug_dom"/>
</dbReference>
<evidence type="ECO:0000256" key="9">
    <source>
        <dbReference type="ARBA" id="ARBA00023170"/>
    </source>
</evidence>
<protein>
    <submittedName>
        <fullName evidence="16">TonB-dependent receptor</fullName>
    </submittedName>
</protein>